<proteinExistence type="predicted"/>
<evidence type="ECO:0000313" key="3">
    <source>
        <dbReference type="EMBL" id="QGN15503.1"/>
    </source>
</evidence>
<keyword evidence="4" id="KW-1185">Reference proteome</keyword>
<feature type="compositionally biased region" description="Basic residues" evidence="2">
    <location>
        <begin position="151"/>
        <end position="168"/>
    </location>
</feature>
<gene>
    <name evidence="3" type="primary">MPP6</name>
    <name evidence="3" type="ORF">FIM1_2194</name>
</gene>
<feature type="compositionally biased region" description="Basic and acidic residues" evidence="2">
    <location>
        <begin position="139"/>
        <end position="150"/>
    </location>
</feature>
<organism evidence="3 4">
    <name type="scientific">Kluyveromyces marxianus</name>
    <name type="common">Yeast</name>
    <name type="synonym">Candida kefyr</name>
    <dbReference type="NCBI Taxonomy" id="4911"/>
    <lineage>
        <taxon>Eukaryota</taxon>
        <taxon>Fungi</taxon>
        <taxon>Dikarya</taxon>
        <taxon>Ascomycota</taxon>
        <taxon>Saccharomycotina</taxon>
        <taxon>Saccharomycetes</taxon>
        <taxon>Saccharomycetales</taxon>
        <taxon>Saccharomycetaceae</taxon>
        <taxon>Kluyveromyces</taxon>
    </lineage>
</organism>
<sequence>MSSGKRNAVTGKLSSRVMNMKFMKHAEQVEEQKEEIENTKKLVDSSEWQIETNEKLLKRLHSRAKVVEHVGFSALRTLSESTDNNSGNSDSTTLKKVVNPGRRVFGSKISPVIQDTANSDNSDKKRSLGDEDEDIQTAELEKLWEAESQNKKRSANGKKNKKQKKSSK</sequence>
<evidence type="ECO:0000313" key="4">
    <source>
        <dbReference type="Proteomes" id="UP000422736"/>
    </source>
</evidence>
<reference evidence="3 4" key="1">
    <citation type="submission" date="2016-03" db="EMBL/GenBank/DDBJ databases">
        <title>How can Kluyveromyces marxianus grow so fast - potential evolutionary course in Saccharomyces Complex revealed by comparative genomics.</title>
        <authorList>
            <person name="Mo W."/>
            <person name="Lu W."/>
            <person name="Yang X."/>
            <person name="Qi J."/>
            <person name="Lv H."/>
        </authorList>
    </citation>
    <scope>NUCLEOTIDE SEQUENCE [LARGE SCALE GENOMIC DNA]</scope>
    <source>
        <strain evidence="3 4">FIM1</strain>
    </source>
</reference>
<dbReference type="EMBL" id="CP015056">
    <property type="protein sequence ID" value="QGN15503.1"/>
    <property type="molecule type" value="Genomic_DNA"/>
</dbReference>
<name>A0ABX6EZ50_KLUMA</name>
<feature type="compositionally biased region" description="Low complexity" evidence="2">
    <location>
        <begin position="79"/>
        <end position="92"/>
    </location>
</feature>
<keyword evidence="1" id="KW-0175">Coiled coil</keyword>
<dbReference type="Pfam" id="PF10175">
    <property type="entry name" value="MPP6"/>
    <property type="match status" value="1"/>
</dbReference>
<dbReference type="Proteomes" id="UP000422736">
    <property type="component" value="Chromosome 3"/>
</dbReference>
<feature type="region of interest" description="Disordered" evidence="2">
    <location>
        <begin position="77"/>
        <end position="168"/>
    </location>
</feature>
<evidence type="ECO:0000256" key="2">
    <source>
        <dbReference type="SAM" id="MobiDB-lite"/>
    </source>
</evidence>
<evidence type="ECO:0000256" key="1">
    <source>
        <dbReference type="SAM" id="Coils"/>
    </source>
</evidence>
<protein>
    <submittedName>
        <fullName evidence="3">M-phase phosphoprotein 6-like protein</fullName>
    </submittedName>
</protein>
<feature type="coiled-coil region" evidence="1">
    <location>
        <begin position="19"/>
        <end position="49"/>
    </location>
</feature>
<accession>A0ABX6EZ50</accession>